<dbReference type="RefSeq" id="WP_048448655.1">
    <property type="nucleotide sequence ID" value="NZ_LABY01000446.1"/>
</dbReference>
<dbReference type="EMBL" id="LABY01000446">
    <property type="protein sequence ID" value="KMO26988.1"/>
    <property type="molecule type" value="Genomic_DNA"/>
</dbReference>
<protein>
    <submittedName>
        <fullName evidence="2">Uncharacterized protein</fullName>
    </submittedName>
</protein>
<keyword evidence="1" id="KW-0812">Transmembrane</keyword>
<comment type="caution">
    <text evidence="2">The sequence shown here is derived from an EMBL/GenBank/DDBJ whole genome shotgun (WGS) entry which is preliminary data.</text>
</comment>
<proteinExistence type="predicted"/>
<keyword evidence="3" id="KW-1185">Reference proteome</keyword>
<evidence type="ECO:0000313" key="3">
    <source>
        <dbReference type="Proteomes" id="UP000035955"/>
    </source>
</evidence>
<feature type="transmembrane region" description="Helical" evidence="1">
    <location>
        <begin position="85"/>
        <end position="104"/>
    </location>
</feature>
<dbReference type="PATRIC" id="fig|298794.3.peg.5782"/>
<evidence type="ECO:0000256" key="1">
    <source>
        <dbReference type="SAM" id="Phobius"/>
    </source>
</evidence>
<sequence length="303" mass="33532">MTALHQRTEESISAVRIIVLAVVAFATLCVLSLVWWTFSPVLGQVYAALRLAETLTLWRYTGWGRYFIGMPVGQPFAFVSIYQSSAPFGLVAALLTALIGFLAWRKRSRSHIDALITLPPRGFGQNAITSQFVPAGRLVRLPASAEDEVPVQPPCPNRFTEIRDLLDVPAVERMLEDIPWHLAAALFLTIDAIAPLADRKARAAVLKAARGAADRQVADAQARLPDTLVQTLYGYLLQAITDQKGRGIAELRQVHQVLKTREHLASATSALADIAQKAHGLHFPDYAWLRHVDPRLQSEIRTY</sequence>
<gene>
    <name evidence="2" type="ORF">VQ02_33840</name>
</gene>
<dbReference type="OrthoDB" id="7985798at2"/>
<dbReference type="AlphaFoldDB" id="A0A0J6S081"/>
<reference evidence="2 3" key="1">
    <citation type="submission" date="2015-03" db="EMBL/GenBank/DDBJ databases">
        <title>Genome sequencing of Methylobacterium variabile DSM 16961.</title>
        <authorList>
            <person name="Chaudhry V."/>
            <person name="Patil P.B."/>
        </authorList>
    </citation>
    <scope>NUCLEOTIDE SEQUENCE [LARGE SCALE GENOMIC DNA]</scope>
    <source>
        <strain evidence="2 3">DSM 16961</strain>
    </source>
</reference>
<evidence type="ECO:0000313" key="2">
    <source>
        <dbReference type="EMBL" id="KMO26988.1"/>
    </source>
</evidence>
<feature type="transmembrane region" description="Helical" evidence="1">
    <location>
        <begin position="12"/>
        <end position="36"/>
    </location>
</feature>
<organism evidence="2 3">
    <name type="scientific">Methylobacterium variabile</name>
    <dbReference type="NCBI Taxonomy" id="298794"/>
    <lineage>
        <taxon>Bacteria</taxon>
        <taxon>Pseudomonadati</taxon>
        <taxon>Pseudomonadota</taxon>
        <taxon>Alphaproteobacteria</taxon>
        <taxon>Hyphomicrobiales</taxon>
        <taxon>Methylobacteriaceae</taxon>
        <taxon>Methylobacterium</taxon>
    </lineage>
</organism>
<keyword evidence="1" id="KW-1133">Transmembrane helix</keyword>
<name>A0A0J6S081_9HYPH</name>
<keyword evidence="1" id="KW-0472">Membrane</keyword>
<accession>A0A0J6S081</accession>
<dbReference type="Proteomes" id="UP000035955">
    <property type="component" value="Unassembled WGS sequence"/>
</dbReference>